<proteinExistence type="predicted"/>
<name>A0A091BD50_9GAMM</name>
<comment type="caution">
    <text evidence="2">The sequence shown here is derived from an EMBL/GenBank/DDBJ whole genome shotgun (WGS) entry which is preliminary data.</text>
</comment>
<sequence>MRAHVLMLSLALATGPAVAASSIDPCPDLPSCLARLAELAAVDEPDGGMSGDEAALARRLAGMPEAVPELAARLVGPDPAIAEQASMALARAPYIPTEFLPQLRVGLERGLGWLPPALAAVPGEEAAALAVEHYLADPGSPQNQHGYALRKLGARAIAPLLAAARCGANCDVRRSWLIGQALAENPDGPDAAPDLVALAGDPTVTPSEAAHALQSLEGLGPRARHVAPALLALAQSRPVLATAVEDAAFALRLPEAAPMVARTLGHSPSSRLLQDLAEFGADGGAAVPAVLALLDASYAGPTGMFDNADDLRVAAARTLGAIGDEHVVPVLRAALADERDLRVVRAAAESLGRLRAVSARDAVETVARSHYHPLVRAGAAAALARLDAADTDVSDVADRDGQDAVAGSLNPFEIYTGLPGYLGGCDPLPPARRPRRGELRADRPEHAASLARLSYDAIVLSYGADDADEQRAEALARGEETPIIRVDAGNLLEHRTPVRQVPVAALRVQDGWLVGGSRGEWGGELMFLPTQGEPRQLYDGNVEDIHRLGERIVVTTGLAHLFVSKGRVLEVVREGEDWRATVWRVLPGAPVRSWSLRDGRLLIDTAGGGSVILDADGRFTMACELAPQHS</sequence>
<reference evidence="2 3" key="1">
    <citation type="submission" date="2013-09" db="EMBL/GenBank/DDBJ databases">
        <title>Genome sequencing of Arenimonas composti.</title>
        <authorList>
            <person name="Chen F."/>
            <person name="Wang G."/>
        </authorList>
    </citation>
    <scope>NUCLEOTIDE SEQUENCE [LARGE SCALE GENOMIC DNA]</scope>
    <source>
        <strain evidence="2 3">TR7-09</strain>
    </source>
</reference>
<dbReference type="Proteomes" id="UP000029391">
    <property type="component" value="Unassembled WGS sequence"/>
</dbReference>
<dbReference type="Gene3D" id="1.25.10.10">
    <property type="entry name" value="Leucine-rich Repeat Variant"/>
    <property type="match status" value="1"/>
</dbReference>
<dbReference type="SMART" id="SM00567">
    <property type="entry name" value="EZ_HEAT"/>
    <property type="match status" value="2"/>
</dbReference>
<protein>
    <recommendedName>
        <fullName evidence="4">HEAT repeat domain-containing protein</fullName>
    </recommendedName>
</protein>
<dbReference type="SUPFAM" id="SSF48371">
    <property type="entry name" value="ARM repeat"/>
    <property type="match status" value="1"/>
</dbReference>
<dbReference type="RefSeq" id="WP_026817480.1">
    <property type="nucleotide sequence ID" value="NZ_AUFF01000010.1"/>
</dbReference>
<dbReference type="Pfam" id="PF13646">
    <property type="entry name" value="HEAT_2"/>
    <property type="match status" value="1"/>
</dbReference>
<feature type="chain" id="PRO_5001869682" description="HEAT repeat domain-containing protein" evidence="1">
    <location>
        <begin position="20"/>
        <end position="630"/>
    </location>
</feature>
<dbReference type="EMBL" id="AWXU01000017">
    <property type="protein sequence ID" value="KFN50598.1"/>
    <property type="molecule type" value="Genomic_DNA"/>
</dbReference>
<dbReference type="OrthoDB" id="7055541at2"/>
<dbReference type="AlphaFoldDB" id="A0A091BD50"/>
<organism evidence="2 3">
    <name type="scientific">Arenimonas composti TR7-09 = DSM 18010</name>
    <dbReference type="NCBI Taxonomy" id="1121013"/>
    <lineage>
        <taxon>Bacteria</taxon>
        <taxon>Pseudomonadati</taxon>
        <taxon>Pseudomonadota</taxon>
        <taxon>Gammaproteobacteria</taxon>
        <taxon>Lysobacterales</taxon>
        <taxon>Lysobacteraceae</taxon>
        <taxon>Arenimonas</taxon>
    </lineage>
</organism>
<feature type="signal peptide" evidence="1">
    <location>
        <begin position="1"/>
        <end position="19"/>
    </location>
</feature>
<dbReference type="eggNOG" id="COG1413">
    <property type="taxonomic scope" value="Bacteria"/>
</dbReference>
<gene>
    <name evidence="2" type="ORF">P873_05405</name>
</gene>
<evidence type="ECO:0000313" key="2">
    <source>
        <dbReference type="EMBL" id="KFN50598.1"/>
    </source>
</evidence>
<dbReference type="InterPro" id="IPR011989">
    <property type="entry name" value="ARM-like"/>
</dbReference>
<evidence type="ECO:0000313" key="3">
    <source>
        <dbReference type="Proteomes" id="UP000029391"/>
    </source>
</evidence>
<evidence type="ECO:0000256" key="1">
    <source>
        <dbReference type="SAM" id="SignalP"/>
    </source>
</evidence>
<dbReference type="STRING" id="1121013.GCA_000426365_02570"/>
<dbReference type="InterPro" id="IPR016024">
    <property type="entry name" value="ARM-type_fold"/>
</dbReference>
<evidence type="ECO:0008006" key="4">
    <source>
        <dbReference type="Google" id="ProtNLM"/>
    </source>
</evidence>
<keyword evidence="3" id="KW-1185">Reference proteome</keyword>
<accession>A0A091BD50</accession>
<dbReference type="InterPro" id="IPR004155">
    <property type="entry name" value="PBS_lyase_HEAT"/>
</dbReference>
<keyword evidence="1" id="KW-0732">Signal</keyword>